<keyword evidence="5 7" id="KW-1133">Transmembrane helix</keyword>
<proteinExistence type="inferred from homology"/>
<dbReference type="InterPro" id="IPR050739">
    <property type="entry name" value="MFP"/>
</dbReference>
<evidence type="ECO:0000256" key="1">
    <source>
        <dbReference type="ARBA" id="ARBA00004167"/>
    </source>
</evidence>
<dbReference type="PRINTS" id="PR01490">
    <property type="entry name" value="RTXTOXIND"/>
</dbReference>
<dbReference type="PANTHER" id="PTHR30386:SF26">
    <property type="entry name" value="TRANSPORT PROTEIN COMB"/>
    <property type="match status" value="1"/>
</dbReference>
<gene>
    <name evidence="9" type="ORF">E2R62_11415</name>
</gene>
<dbReference type="PROSITE" id="PS00543">
    <property type="entry name" value="HLYD_FAMILY"/>
    <property type="match status" value="1"/>
</dbReference>
<evidence type="ECO:0000256" key="5">
    <source>
        <dbReference type="ARBA" id="ARBA00022989"/>
    </source>
</evidence>
<reference evidence="9" key="1">
    <citation type="submission" date="2019-03" db="EMBL/GenBank/DDBJ databases">
        <title>Complete genome sequence of enteropathogenic Citrobacter rodentium strain DBS100.</title>
        <authorList>
            <person name="Popov G."/>
            <person name="Fiebig A."/>
            <person name="Shideler S."/>
            <person name="Coombes B."/>
            <person name="Savchenko A."/>
        </authorList>
    </citation>
    <scope>NUCLEOTIDE SEQUENCE</scope>
    <source>
        <strain evidence="9">DBS100</strain>
    </source>
</reference>
<name>A0A482PFT5_CITRO</name>
<evidence type="ECO:0000313" key="9">
    <source>
        <dbReference type="EMBL" id="QBY29405.1"/>
    </source>
</evidence>
<comment type="subcellular location">
    <subcellularLocation>
        <location evidence="1">Membrane</location>
        <topology evidence="1">Single-pass membrane protein</topology>
    </subcellularLocation>
</comment>
<dbReference type="AlphaFoldDB" id="A0A482PFT5"/>
<dbReference type="GO" id="GO:0016020">
    <property type="term" value="C:membrane"/>
    <property type="evidence" value="ECO:0007669"/>
    <property type="project" value="UniProtKB-SubCell"/>
</dbReference>
<comment type="similarity">
    <text evidence="2">Belongs to the membrane fusion protein (MFP) (TC 8.A.1) family.</text>
</comment>
<dbReference type="InterPro" id="IPR058982">
    <property type="entry name" value="Beta-barrel_AprE"/>
</dbReference>
<dbReference type="InterPro" id="IPR006144">
    <property type="entry name" value="Secretion_HlyD_CS"/>
</dbReference>
<dbReference type="Gene3D" id="2.40.30.170">
    <property type="match status" value="1"/>
</dbReference>
<dbReference type="GO" id="GO:0009306">
    <property type="term" value="P:protein secretion"/>
    <property type="evidence" value="ECO:0007669"/>
    <property type="project" value="InterPro"/>
</dbReference>
<dbReference type="RefSeq" id="WP_012907098.1">
    <property type="nucleotide sequence ID" value="NZ_CAJTBI010000065.1"/>
</dbReference>
<keyword evidence="6 7" id="KW-0472">Membrane</keyword>
<evidence type="ECO:0000256" key="7">
    <source>
        <dbReference type="SAM" id="Phobius"/>
    </source>
</evidence>
<dbReference type="OMA" id="FNYNEWG"/>
<dbReference type="PANTHER" id="PTHR30386">
    <property type="entry name" value="MEMBRANE FUSION SUBUNIT OF EMRAB-TOLC MULTIDRUG EFFLUX PUMP"/>
    <property type="match status" value="1"/>
</dbReference>
<feature type="domain" description="AprE-like beta-barrel" evidence="8">
    <location>
        <begin position="312"/>
        <end position="404"/>
    </location>
</feature>
<evidence type="ECO:0000256" key="6">
    <source>
        <dbReference type="ARBA" id="ARBA00023136"/>
    </source>
</evidence>
<dbReference type="EMBL" id="CP038008">
    <property type="protein sequence ID" value="QBY29405.1"/>
    <property type="molecule type" value="Genomic_DNA"/>
</dbReference>
<evidence type="ECO:0000256" key="3">
    <source>
        <dbReference type="ARBA" id="ARBA00022448"/>
    </source>
</evidence>
<evidence type="ECO:0000259" key="8">
    <source>
        <dbReference type="Pfam" id="PF26002"/>
    </source>
</evidence>
<organism evidence="9">
    <name type="scientific">Citrobacter rodentium</name>
    <dbReference type="NCBI Taxonomy" id="67825"/>
    <lineage>
        <taxon>Bacteria</taxon>
        <taxon>Pseudomonadati</taxon>
        <taxon>Pseudomonadota</taxon>
        <taxon>Gammaproteobacteria</taxon>
        <taxon>Enterobacterales</taxon>
        <taxon>Enterobacteriaceae</taxon>
        <taxon>Citrobacter</taxon>
    </lineage>
</organism>
<evidence type="ECO:0000256" key="2">
    <source>
        <dbReference type="ARBA" id="ARBA00009477"/>
    </source>
</evidence>
<protein>
    <submittedName>
        <fullName evidence="9">HlyD family efflux transporter periplasmic adaptor subunit</fullName>
    </submittedName>
</protein>
<sequence>MKNFSRNLKKKFILAKDFCKNVFLTTDKDAIHRVRETDEFTLADTRGGVKTSRALYILLSVIFFLSIFLLWASLFSIDEVSKGDGRVIPSSKEKIIQSLDGGILDKIHVTEGQIVQAGDIIANLDTIRTQAAVMESESKYRALLASKVRLLAEISDSPLVFPAELNDFPEITDRERILYHSRKNNYISSIKDIEASKVLLNKELAINTRLMEQGASSKVDVIRSRKQLVDLNMKESELHYNYKVKSGEELSRISAEVDSLYQKIVGQRDLLKKSTITSPVRGIVKNIEINTIGGVIPPNGTIMNIVPLDDRLLIEAKILPRDIAFIHPGQRAIVKITAYDYSIYGGLDGEVVTISPDTISDPQKPDVVFYRVYIRTTKDHLQTANNKKHFISPGMVASVDIKTGKKTILQYLIKPFNKVGEALRER</sequence>
<accession>A0A482PFT5</accession>
<evidence type="ECO:0000256" key="4">
    <source>
        <dbReference type="ARBA" id="ARBA00022692"/>
    </source>
</evidence>
<keyword evidence="3" id="KW-0813">Transport</keyword>
<dbReference type="Pfam" id="PF26002">
    <property type="entry name" value="Beta-barrel_AprE"/>
    <property type="match status" value="1"/>
</dbReference>
<dbReference type="Gene3D" id="2.40.50.100">
    <property type="match status" value="1"/>
</dbReference>
<keyword evidence="4 7" id="KW-0812">Transmembrane</keyword>
<feature type="transmembrane region" description="Helical" evidence="7">
    <location>
        <begin position="54"/>
        <end position="74"/>
    </location>
</feature>